<dbReference type="GO" id="GO:0005509">
    <property type="term" value="F:calcium ion binding"/>
    <property type="evidence" value="ECO:0007669"/>
    <property type="project" value="UniProtKB-UniRule"/>
</dbReference>
<dbReference type="EMBL" id="JAWDGP010002819">
    <property type="protein sequence ID" value="KAK3779665.1"/>
    <property type="molecule type" value="Genomic_DNA"/>
</dbReference>
<dbReference type="PRINTS" id="PR00205">
    <property type="entry name" value="CADHERIN"/>
</dbReference>
<dbReference type="Pfam" id="PF08266">
    <property type="entry name" value="Cadherin_2"/>
    <property type="match status" value="1"/>
</dbReference>
<dbReference type="InterPro" id="IPR013164">
    <property type="entry name" value="Cadherin_N"/>
</dbReference>
<evidence type="ECO:0000256" key="9">
    <source>
        <dbReference type="ARBA" id="ARBA00023136"/>
    </source>
</evidence>
<evidence type="ECO:0000256" key="6">
    <source>
        <dbReference type="ARBA" id="ARBA00022837"/>
    </source>
</evidence>
<dbReference type="InterPro" id="IPR020894">
    <property type="entry name" value="Cadherin_CS"/>
</dbReference>
<dbReference type="PANTHER" id="PTHR24028:SF146">
    <property type="entry name" value="CADHERIN 96CB, ISOFORM D-RELATED"/>
    <property type="match status" value="1"/>
</dbReference>
<feature type="compositionally biased region" description="Polar residues" evidence="12">
    <location>
        <begin position="1086"/>
        <end position="1096"/>
    </location>
</feature>
<keyword evidence="10" id="KW-0325">Glycoprotein</keyword>
<feature type="compositionally biased region" description="Low complexity" evidence="12">
    <location>
        <begin position="1257"/>
        <end position="1267"/>
    </location>
</feature>
<keyword evidence="7" id="KW-0130">Cell adhesion</keyword>
<evidence type="ECO:0000256" key="11">
    <source>
        <dbReference type="PROSITE-ProRule" id="PRU00043"/>
    </source>
</evidence>
<dbReference type="Pfam" id="PF00028">
    <property type="entry name" value="Cadherin"/>
    <property type="match status" value="6"/>
</dbReference>
<dbReference type="FunFam" id="2.60.40.60:FF:000092">
    <property type="entry name" value="Protocadherin 8"/>
    <property type="match status" value="2"/>
</dbReference>
<organism evidence="16 17">
    <name type="scientific">Elysia crispata</name>
    <name type="common">lettuce slug</name>
    <dbReference type="NCBI Taxonomy" id="231223"/>
    <lineage>
        <taxon>Eukaryota</taxon>
        <taxon>Metazoa</taxon>
        <taxon>Spiralia</taxon>
        <taxon>Lophotrochozoa</taxon>
        <taxon>Mollusca</taxon>
        <taxon>Gastropoda</taxon>
        <taxon>Heterobranchia</taxon>
        <taxon>Euthyneura</taxon>
        <taxon>Panpulmonata</taxon>
        <taxon>Sacoglossa</taxon>
        <taxon>Placobranchoidea</taxon>
        <taxon>Plakobranchidae</taxon>
        <taxon>Elysia</taxon>
    </lineage>
</organism>
<dbReference type="CDD" id="cd11304">
    <property type="entry name" value="Cadherin_repeat"/>
    <property type="match status" value="7"/>
</dbReference>
<evidence type="ECO:0000256" key="7">
    <source>
        <dbReference type="ARBA" id="ARBA00022889"/>
    </source>
</evidence>
<accession>A0AAE1A243</accession>
<feature type="domain" description="Cadherin" evidence="15">
    <location>
        <begin position="736"/>
        <end position="813"/>
    </location>
</feature>
<evidence type="ECO:0000256" key="12">
    <source>
        <dbReference type="SAM" id="MobiDB-lite"/>
    </source>
</evidence>
<evidence type="ECO:0000256" key="2">
    <source>
        <dbReference type="ARBA" id="ARBA00022475"/>
    </source>
</evidence>
<dbReference type="SMART" id="SM00112">
    <property type="entry name" value="CA"/>
    <property type="match status" value="7"/>
</dbReference>
<evidence type="ECO:0000259" key="15">
    <source>
        <dbReference type="PROSITE" id="PS50268"/>
    </source>
</evidence>
<keyword evidence="2" id="KW-1003">Cell membrane</keyword>
<dbReference type="GO" id="GO:0007156">
    <property type="term" value="P:homophilic cell adhesion via plasma membrane adhesion molecules"/>
    <property type="evidence" value="ECO:0007669"/>
    <property type="project" value="InterPro"/>
</dbReference>
<dbReference type="InterPro" id="IPR050174">
    <property type="entry name" value="Protocadherin/Cadherin-CA"/>
</dbReference>
<feature type="transmembrane region" description="Helical" evidence="13">
    <location>
        <begin position="830"/>
        <end position="854"/>
    </location>
</feature>
<proteinExistence type="predicted"/>
<feature type="compositionally biased region" description="Basic residues" evidence="12">
    <location>
        <begin position="1180"/>
        <end position="1189"/>
    </location>
</feature>
<evidence type="ECO:0000256" key="1">
    <source>
        <dbReference type="ARBA" id="ARBA00004251"/>
    </source>
</evidence>
<dbReference type="PROSITE" id="PS50268">
    <property type="entry name" value="CADHERIN_2"/>
    <property type="match status" value="7"/>
</dbReference>
<evidence type="ECO:0000256" key="4">
    <source>
        <dbReference type="ARBA" id="ARBA00022729"/>
    </source>
</evidence>
<dbReference type="Gene3D" id="2.60.40.60">
    <property type="entry name" value="Cadherins"/>
    <property type="match status" value="7"/>
</dbReference>
<feature type="compositionally biased region" description="Polar residues" evidence="12">
    <location>
        <begin position="1205"/>
        <end position="1217"/>
    </location>
</feature>
<gene>
    <name evidence="16" type="ORF">RRG08_040388</name>
</gene>
<feature type="chain" id="PRO_5041936174" description="Cadherin domain-containing protein" evidence="14">
    <location>
        <begin position="39"/>
        <end position="1309"/>
    </location>
</feature>
<sequence>MGFYLTLPGTKTFRGTRTFSSRLFVLLCFFHVVVLTHGQGSNQTMKFTVVEEAPVDTPVGTVSTSSVIIDKLPEADRSAVQYSMQAKEVKQQNLFRIDRQSGNIRVFQTVDREAVCPGKNDCILQFQVFANKDDFFEKIPISINVTDINDNEPEFKIASSSGTLYALDVRFPESSPPGSVRPLQTATDADKSEAFGSLSYKLEPESSIFSLDVRQNSVGTQQVNLRLMETLDREKIANYTLHLIASDGGDPPKTGSLTINVLVEDFNDNKPEFTQNVFSANFSEREGKGYEIVKIHARDIDVGKNGRVQYFLSSQQPGGNSESIVDKVVVDENTGSVTLSQSLSSGVYAIWVEARDMGDSILFDQAEIQVTVLDTDNNEPTVRLNAVPQAGDLPEGWVSEAEDVGQVVGYLTVEDPDSGRNGDVSCFSMESHFKLEQLSADGDYKLVLAKKLDFETDREHIVEAVCKDQGTPSLNATASMVVKVADENDNRPEFTKDVYTQGIFENNIAGDTVVVVTATDRDSDERGRVQYRVLQDAGTNFTISPLDGVIKTTIRFNREVKDLYEFTVLATDNGNPPLNSTTLVRIEIRDKNDVAPVFGRPQYKFHLYENREADSVVGNITVSDPDLEEGGKIKLCLVFDDSGTDTVYGIDNGDKDPFSISDDGKIFSRQVFDREEKASYSFYIVATDQGQHKLSSSVEAIVEILDVNDHRPTFSFPSEHNFSALANIPIHGDQSVLRVDVTDVDAGKNSIISYSIVATNASAGLFRIGKFSGEIVASRDIGRADLGTFFITVNASDQGSPALWENRTLNLIIQAAAAGSADEVIADQNVLIVVCIVCFTVIVSGGIFIALCVLRRLDRQRKLQYAGTCCPGNRSDLDNGINGDPEPQQYDLAPPIAKEPFSKGNNVATPYHQFSNQQGYHHQKTFASTDSGEGSAPAPEVFSRGLNSGHDPASGGRAVPLSSNENQRNKTPSGPVRQEDHHSTSSTETAAGDSGHGSDEELSNSLDHSSAQAPIPSGSAATAMASPAKPSLSSFASPNAASTSTYPHNVSYTSASSSLRGGQLHNPGMGSGVRSSGKAFPYTDRGSLSSTLSRNESPQFPSSSHQHQFSMTAIPQQKRKNSSVRFHPLVTDISDPAGQSHGSGKIQIPHSNRSDKNETSYASEKFSSARSPPPPPPPSRHPKHQHLPHHQIQQQPQSFHHRPSSLMSPSHPYQRQHSLLPPLSASSSSSSPLSILDNKRNMRLHSSLGSGARVRQLSPLSPLSRSPGIGHEPTEESDLNTTTSGSYSVASDDVECRLNDFGETADAYV</sequence>
<evidence type="ECO:0000256" key="3">
    <source>
        <dbReference type="ARBA" id="ARBA00022692"/>
    </source>
</evidence>
<evidence type="ECO:0000256" key="10">
    <source>
        <dbReference type="ARBA" id="ARBA00023180"/>
    </source>
</evidence>
<feature type="compositionally biased region" description="Low complexity" evidence="12">
    <location>
        <begin position="1218"/>
        <end position="1234"/>
    </location>
</feature>
<feature type="compositionally biased region" description="Polar residues" evidence="12">
    <location>
        <begin position="961"/>
        <end position="972"/>
    </location>
</feature>
<feature type="compositionally biased region" description="Polar residues" evidence="12">
    <location>
        <begin position="1003"/>
        <end position="1012"/>
    </location>
</feature>
<dbReference type="PANTHER" id="PTHR24028">
    <property type="entry name" value="CADHERIN-87A"/>
    <property type="match status" value="1"/>
</dbReference>
<feature type="signal peptide" evidence="14">
    <location>
        <begin position="1"/>
        <end position="38"/>
    </location>
</feature>
<keyword evidence="17" id="KW-1185">Reference proteome</keyword>
<feature type="domain" description="Cadherin" evidence="15">
    <location>
        <begin position="495"/>
        <end position="598"/>
    </location>
</feature>
<feature type="domain" description="Cadherin" evidence="15">
    <location>
        <begin position="398"/>
        <end position="494"/>
    </location>
</feature>
<keyword evidence="3 13" id="KW-0812">Transmembrane</keyword>
<dbReference type="SUPFAM" id="SSF49313">
    <property type="entry name" value="Cadherin-like"/>
    <property type="match status" value="7"/>
</dbReference>
<reference evidence="16" key="1">
    <citation type="journal article" date="2023" name="G3 (Bethesda)">
        <title>A reference genome for the long-term kleptoplast-retaining sea slug Elysia crispata morphotype clarki.</title>
        <authorList>
            <person name="Eastman K.E."/>
            <person name="Pendleton A.L."/>
            <person name="Shaikh M.A."/>
            <person name="Suttiyut T."/>
            <person name="Ogas R."/>
            <person name="Tomko P."/>
            <person name="Gavelis G."/>
            <person name="Widhalm J.R."/>
            <person name="Wisecaver J.H."/>
        </authorList>
    </citation>
    <scope>NUCLEOTIDE SEQUENCE</scope>
    <source>
        <strain evidence="16">ECLA1</strain>
    </source>
</reference>
<feature type="domain" description="Cadherin" evidence="15">
    <location>
        <begin position="163"/>
        <end position="273"/>
    </location>
</feature>
<comment type="caution">
    <text evidence="16">The sequence shown here is derived from an EMBL/GenBank/DDBJ whole genome shotgun (WGS) entry which is preliminary data.</text>
</comment>
<dbReference type="Proteomes" id="UP001283361">
    <property type="component" value="Unassembled WGS sequence"/>
</dbReference>
<evidence type="ECO:0000256" key="14">
    <source>
        <dbReference type="SAM" id="SignalP"/>
    </source>
</evidence>
<name>A0AAE1A243_9GAST</name>
<keyword evidence="9 13" id="KW-0472">Membrane</keyword>
<dbReference type="InterPro" id="IPR002126">
    <property type="entry name" value="Cadherin-like_dom"/>
</dbReference>
<evidence type="ECO:0000313" key="17">
    <source>
        <dbReference type="Proteomes" id="UP001283361"/>
    </source>
</evidence>
<feature type="region of interest" description="Disordered" evidence="12">
    <location>
        <begin position="874"/>
        <end position="1236"/>
    </location>
</feature>
<evidence type="ECO:0000256" key="5">
    <source>
        <dbReference type="ARBA" id="ARBA00022737"/>
    </source>
</evidence>
<dbReference type="FunFam" id="2.60.40.60:FF:000080">
    <property type="entry name" value="FAT atypical cadherin 1"/>
    <property type="match status" value="1"/>
</dbReference>
<protein>
    <recommendedName>
        <fullName evidence="15">Cadherin domain-containing protein</fullName>
    </recommendedName>
</protein>
<feature type="compositionally biased region" description="Low complexity" evidence="12">
    <location>
        <begin position="1097"/>
        <end position="1110"/>
    </location>
</feature>
<evidence type="ECO:0000313" key="16">
    <source>
        <dbReference type="EMBL" id="KAK3779665.1"/>
    </source>
</evidence>
<keyword evidence="8 13" id="KW-1133">Transmembrane helix</keyword>
<feature type="compositionally biased region" description="Polar residues" evidence="12">
    <location>
        <begin position="1279"/>
        <end position="1289"/>
    </location>
</feature>
<feature type="compositionally biased region" description="Polar residues" evidence="12">
    <location>
        <begin position="1031"/>
        <end position="1060"/>
    </location>
</feature>
<comment type="subcellular location">
    <subcellularLocation>
        <location evidence="1">Cell membrane</location>
        <topology evidence="1">Single-pass type I membrane protein</topology>
    </subcellularLocation>
</comment>
<keyword evidence="6 11" id="KW-0106">Calcium</keyword>
<evidence type="ECO:0000256" key="13">
    <source>
        <dbReference type="SAM" id="Phobius"/>
    </source>
</evidence>
<keyword evidence="5" id="KW-0677">Repeat</keyword>
<keyword evidence="4 14" id="KW-0732">Signal</keyword>
<dbReference type="FunFam" id="2.60.40.60:FF:000007">
    <property type="entry name" value="Protocadherin alpha 2"/>
    <property type="match status" value="1"/>
</dbReference>
<feature type="region of interest" description="Disordered" evidence="12">
    <location>
        <begin position="1248"/>
        <end position="1294"/>
    </location>
</feature>
<evidence type="ECO:0000256" key="8">
    <source>
        <dbReference type="ARBA" id="ARBA00022989"/>
    </source>
</evidence>
<dbReference type="PROSITE" id="PS00232">
    <property type="entry name" value="CADHERIN_1"/>
    <property type="match status" value="3"/>
</dbReference>
<dbReference type="GO" id="GO:0005886">
    <property type="term" value="C:plasma membrane"/>
    <property type="evidence" value="ECO:0007669"/>
    <property type="project" value="UniProtKB-SubCell"/>
</dbReference>
<feature type="domain" description="Cadherin" evidence="15">
    <location>
        <begin position="274"/>
        <end position="382"/>
    </location>
</feature>
<feature type="domain" description="Cadherin" evidence="15">
    <location>
        <begin position="41"/>
        <end position="155"/>
    </location>
</feature>
<dbReference type="InterPro" id="IPR015919">
    <property type="entry name" value="Cadherin-like_sf"/>
</dbReference>
<feature type="domain" description="Cadherin" evidence="15">
    <location>
        <begin position="599"/>
        <end position="714"/>
    </location>
</feature>
<feature type="compositionally biased region" description="Polar residues" evidence="12">
    <location>
        <begin position="903"/>
        <end position="932"/>
    </location>
</feature>